<protein>
    <submittedName>
        <fullName evidence="2">Uncharacterized protein</fullName>
    </submittedName>
</protein>
<reference evidence="2" key="1">
    <citation type="submission" date="2021-02" db="EMBL/GenBank/DDBJ databases">
        <authorList>
            <person name="Nowell W R."/>
        </authorList>
    </citation>
    <scope>NUCLEOTIDE SEQUENCE</scope>
</reference>
<evidence type="ECO:0000313" key="2">
    <source>
        <dbReference type="EMBL" id="CAF1055293.1"/>
    </source>
</evidence>
<dbReference type="Proteomes" id="UP000663860">
    <property type="component" value="Unassembled WGS sequence"/>
</dbReference>
<name>A0A814KS10_9BILA</name>
<dbReference type="Gene3D" id="2.10.80.10">
    <property type="entry name" value="Lipase, subunit A"/>
    <property type="match status" value="1"/>
</dbReference>
<feature type="signal peptide" evidence="1">
    <location>
        <begin position="1"/>
        <end position="19"/>
    </location>
</feature>
<gene>
    <name evidence="2" type="ORF">IZO911_LOCUS20562</name>
    <name evidence="3" type="ORF">JYZ213_LOCUS44142</name>
    <name evidence="4" type="ORF">KXQ929_LOCUS917</name>
</gene>
<evidence type="ECO:0000256" key="1">
    <source>
        <dbReference type="SAM" id="SignalP"/>
    </source>
</evidence>
<organism evidence="2 5">
    <name type="scientific">Adineta steineri</name>
    <dbReference type="NCBI Taxonomy" id="433720"/>
    <lineage>
        <taxon>Eukaryota</taxon>
        <taxon>Metazoa</taxon>
        <taxon>Spiralia</taxon>
        <taxon>Gnathifera</taxon>
        <taxon>Rotifera</taxon>
        <taxon>Eurotatoria</taxon>
        <taxon>Bdelloidea</taxon>
        <taxon>Adinetida</taxon>
        <taxon>Adinetidae</taxon>
        <taxon>Adineta</taxon>
    </lineage>
</organism>
<proteinExistence type="predicted"/>
<dbReference type="Proteomes" id="UP000663868">
    <property type="component" value="Unassembled WGS sequence"/>
</dbReference>
<evidence type="ECO:0000313" key="5">
    <source>
        <dbReference type="Proteomes" id="UP000663860"/>
    </source>
</evidence>
<evidence type="ECO:0000313" key="4">
    <source>
        <dbReference type="EMBL" id="CAF3516682.1"/>
    </source>
</evidence>
<dbReference type="Proteomes" id="UP000663845">
    <property type="component" value="Unassembled WGS sequence"/>
</dbReference>
<evidence type="ECO:0000313" key="3">
    <source>
        <dbReference type="EMBL" id="CAF1513036.1"/>
    </source>
</evidence>
<dbReference type="EMBL" id="CAJOBB010000023">
    <property type="protein sequence ID" value="CAF3516682.1"/>
    <property type="molecule type" value="Genomic_DNA"/>
</dbReference>
<sequence>MRFIIVVSLLFVAAYQANGQGTELLTGVFQNLLGSVMSQWGNMSSEEQASLWDKFNQPGGLNHIWNAVDSHCNNHWDCGPEACCLQPTVQGKRGFTDGLNLHMSSYCSPLKKLSQTCSLHHSGETKSTFSCPCEKDWKCTSGGSFSFHPMITIHKNSVCK</sequence>
<dbReference type="AlphaFoldDB" id="A0A814KS10"/>
<dbReference type="EMBL" id="CAJNOG010002649">
    <property type="protein sequence ID" value="CAF1513036.1"/>
    <property type="molecule type" value="Genomic_DNA"/>
</dbReference>
<comment type="caution">
    <text evidence="2">The sequence shown here is derived from an EMBL/GenBank/DDBJ whole genome shotgun (WGS) entry which is preliminary data.</text>
</comment>
<dbReference type="EMBL" id="CAJNOE010000214">
    <property type="protein sequence ID" value="CAF1055293.1"/>
    <property type="molecule type" value="Genomic_DNA"/>
</dbReference>
<feature type="chain" id="PRO_5036225069" evidence="1">
    <location>
        <begin position="20"/>
        <end position="160"/>
    </location>
</feature>
<accession>A0A814KS10</accession>
<keyword evidence="1" id="KW-0732">Signal</keyword>